<keyword evidence="2" id="KW-1185">Reference proteome</keyword>
<comment type="caution">
    <text evidence="1">The sequence shown here is derived from an EMBL/GenBank/DDBJ whole genome shotgun (WGS) entry which is preliminary data.</text>
</comment>
<sequence>MLPTADLESVLQLLILINELNINSRGLIARSHAFGVYARRSERLPRACRFMKLSRRYVTTLDFLSTGSVG</sequence>
<dbReference type="AlphaFoldDB" id="A0A4C1ZTM5"/>
<name>A0A4C1ZTM5_EUMVA</name>
<accession>A0A4C1ZTM5</accession>
<organism evidence="1 2">
    <name type="scientific">Eumeta variegata</name>
    <name type="common">Bagworm moth</name>
    <name type="synonym">Eumeta japonica</name>
    <dbReference type="NCBI Taxonomy" id="151549"/>
    <lineage>
        <taxon>Eukaryota</taxon>
        <taxon>Metazoa</taxon>
        <taxon>Ecdysozoa</taxon>
        <taxon>Arthropoda</taxon>
        <taxon>Hexapoda</taxon>
        <taxon>Insecta</taxon>
        <taxon>Pterygota</taxon>
        <taxon>Neoptera</taxon>
        <taxon>Endopterygota</taxon>
        <taxon>Lepidoptera</taxon>
        <taxon>Glossata</taxon>
        <taxon>Ditrysia</taxon>
        <taxon>Tineoidea</taxon>
        <taxon>Psychidae</taxon>
        <taxon>Oiketicinae</taxon>
        <taxon>Eumeta</taxon>
    </lineage>
</organism>
<dbReference type="Proteomes" id="UP000299102">
    <property type="component" value="Unassembled WGS sequence"/>
</dbReference>
<evidence type="ECO:0000313" key="2">
    <source>
        <dbReference type="Proteomes" id="UP000299102"/>
    </source>
</evidence>
<evidence type="ECO:0000313" key="1">
    <source>
        <dbReference type="EMBL" id="GBP92251.1"/>
    </source>
</evidence>
<proteinExistence type="predicted"/>
<protein>
    <submittedName>
        <fullName evidence="1">Uncharacterized protein</fullName>
    </submittedName>
</protein>
<reference evidence="1 2" key="1">
    <citation type="journal article" date="2019" name="Commun. Biol.">
        <title>The bagworm genome reveals a unique fibroin gene that provides high tensile strength.</title>
        <authorList>
            <person name="Kono N."/>
            <person name="Nakamura H."/>
            <person name="Ohtoshi R."/>
            <person name="Tomita M."/>
            <person name="Numata K."/>
            <person name="Arakawa K."/>
        </authorList>
    </citation>
    <scope>NUCLEOTIDE SEQUENCE [LARGE SCALE GENOMIC DNA]</scope>
</reference>
<gene>
    <name evidence="1" type="ORF">EVAR_68212_1</name>
</gene>
<dbReference type="EMBL" id="BGZK01002254">
    <property type="protein sequence ID" value="GBP92251.1"/>
    <property type="molecule type" value="Genomic_DNA"/>
</dbReference>